<proteinExistence type="inferred from homology"/>
<dbReference type="GO" id="GO:0046294">
    <property type="term" value="P:formaldehyde catabolic process"/>
    <property type="evidence" value="ECO:0007669"/>
    <property type="project" value="TreeGrafter"/>
</dbReference>
<dbReference type="EMBL" id="WBJY01000001">
    <property type="protein sequence ID" value="KAB1649668.1"/>
    <property type="molecule type" value="Genomic_DNA"/>
</dbReference>
<dbReference type="Pfam" id="PF08240">
    <property type="entry name" value="ADH_N"/>
    <property type="match status" value="1"/>
</dbReference>
<dbReference type="GO" id="GO:0051903">
    <property type="term" value="F:S-(hydroxymethyl)glutathione dehydrogenase [NAD(P)+] activity"/>
    <property type="evidence" value="ECO:0007669"/>
    <property type="project" value="TreeGrafter"/>
</dbReference>
<dbReference type="InterPro" id="IPR011032">
    <property type="entry name" value="GroES-like_sf"/>
</dbReference>
<dbReference type="PANTHER" id="PTHR43880">
    <property type="entry name" value="ALCOHOL DEHYDROGENASE"/>
    <property type="match status" value="1"/>
</dbReference>
<dbReference type="Gene3D" id="3.90.180.10">
    <property type="entry name" value="Medium-chain alcohol dehydrogenases, catalytic domain"/>
    <property type="match status" value="1"/>
</dbReference>
<evidence type="ECO:0000313" key="9">
    <source>
        <dbReference type="Proteomes" id="UP000431744"/>
    </source>
</evidence>
<dbReference type="GO" id="GO:0005829">
    <property type="term" value="C:cytosol"/>
    <property type="evidence" value="ECO:0007669"/>
    <property type="project" value="TreeGrafter"/>
</dbReference>
<evidence type="ECO:0000256" key="6">
    <source>
        <dbReference type="RuleBase" id="RU361277"/>
    </source>
</evidence>
<keyword evidence="3 6" id="KW-0862">Zinc</keyword>
<evidence type="ECO:0000256" key="3">
    <source>
        <dbReference type="ARBA" id="ARBA00022833"/>
    </source>
</evidence>
<protein>
    <submittedName>
        <fullName evidence="8">NDMA-dependent alcohol dehydrogenase</fullName>
        <ecNumber evidence="8">1.1.99.36</ecNumber>
    </submittedName>
</protein>
<keyword evidence="2 6" id="KW-0479">Metal-binding</keyword>
<organism evidence="8 9">
    <name type="scientific">Pseudoclavibacter endophyticus</name>
    <dbReference type="NCBI Taxonomy" id="1778590"/>
    <lineage>
        <taxon>Bacteria</taxon>
        <taxon>Bacillati</taxon>
        <taxon>Actinomycetota</taxon>
        <taxon>Actinomycetes</taxon>
        <taxon>Micrococcales</taxon>
        <taxon>Microbacteriaceae</taxon>
        <taxon>Pseudoclavibacter</taxon>
    </lineage>
</organism>
<dbReference type="GO" id="GO:0008270">
    <property type="term" value="F:zinc ion binding"/>
    <property type="evidence" value="ECO:0007669"/>
    <property type="project" value="InterPro"/>
</dbReference>
<accession>A0A6H9WNJ8</accession>
<dbReference type="SUPFAM" id="SSF51735">
    <property type="entry name" value="NAD(P)-binding Rossmann-fold domains"/>
    <property type="match status" value="1"/>
</dbReference>
<dbReference type="InterPro" id="IPR020843">
    <property type="entry name" value="ER"/>
</dbReference>
<comment type="caution">
    <text evidence="8">The sequence shown here is derived from an EMBL/GenBank/DDBJ whole genome shotgun (WGS) entry which is preliminary data.</text>
</comment>
<keyword evidence="5" id="KW-0520">NAD</keyword>
<evidence type="ECO:0000259" key="7">
    <source>
        <dbReference type="SMART" id="SM00829"/>
    </source>
</evidence>
<evidence type="ECO:0000256" key="2">
    <source>
        <dbReference type="ARBA" id="ARBA00022723"/>
    </source>
</evidence>
<dbReference type="SUPFAM" id="SSF50129">
    <property type="entry name" value="GroES-like"/>
    <property type="match status" value="2"/>
</dbReference>
<dbReference type="InterPro" id="IPR002328">
    <property type="entry name" value="ADH_Zn_CS"/>
</dbReference>
<name>A0A6H9WNJ8_9MICO</name>
<dbReference type="InterPro" id="IPR013154">
    <property type="entry name" value="ADH-like_N"/>
</dbReference>
<evidence type="ECO:0000256" key="1">
    <source>
        <dbReference type="ARBA" id="ARBA00008072"/>
    </source>
</evidence>
<reference evidence="8 9" key="1">
    <citation type="submission" date="2019-09" db="EMBL/GenBank/DDBJ databases">
        <title>Phylogeny of genus Pseudoclavibacter and closely related genus.</title>
        <authorList>
            <person name="Li Y."/>
        </authorList>
    </citation>
    <scope>NUCLEOTIDE SEQUENCE [LARGE SCALE GENOMIC DNA]</scope>
    <source>
        <strain evidence="8 9">EGI 60007</strain>
    </source>
</reference>
<dbReference type="PANTHER" id="PTHR43880:SF12">
    <property type="entry name" value="ALCOHOL DEHYDROGENASE CLASS-3"/>
    <property type="match status" value="1"/>
</dbReference>
<evidence type="ECO:0000313" key="8">
    <source>
        <dbReference type="EMBL" id="KAB1649668.1"/>
    </source>
</evidence>
<dbReference type="OrthoDB" id="334894at2"/>
<dbReference type="NCBIfam" id="TIGR03989">
    <property type="entry name" value="Rxyl_3153"/>
    <property type="match status" value="1"/>
</dbReference>
<dbReference type="InterPro" id="IPR023921">
    <property type="entry name" value="ADH_Zn_actinomycetes"/>
</dbReference>
<feature type="domain" description="Enoyl reductase (ER)" evidence="7">
    <location>
        <begin position="30"/>
        <end position="383"/>
    </location>
</feature>
<dbReference type="SMART" id="SM00829">
    <property type="entry name" value="PKS_ER"/>
    <property type="match status" value="1"/>
</dbReference>
<comment type="cofactor">
    <cofactor evidence="6">
        <name>Zn(2+)</name>
        <dbReference type="ChEBI" id="CHEBI:29105"/>
    </cofactor>
</comment>
<evidence type="ECO:0000256" key="4">
    <source>
        <dbReference type="ARBA" id="ARBA00023002"/>
    </source>
</evidence>
<dbReference type="Proteomes" id="UP000431744">
    <property type="component" value="Unassembled WGS sequence"/>
</dbReference>
<dbReference type="Pfam" id="PF00107">
    <property type="entry name" value="ADH_zinc_N"/>
    <property type="match status" value="1"/>
</dbReference>
<keyword evidence="9" id="KW-1185">Reference proteome</keyword>
<dbReference type="InterPro" id="IPR013149">
    <property type="entry name" value="ADH-like_C"/>
</dbReference>
<dbReference type="RefSeq" id="WP_158028256.1">
    <property type="nucleotide sequence ID" value="NZ_BMHG01000001.1"/>
</dbReference>
<sequence>MSITAEAATGTVTSEARRITTKSVVCRAPGTPWEVAHLELDPPKANEVRIKFIAAGMCHSDDHIQKGDAPMRMPVVGGHEGAGIIDAIGPGVTRVKVGDHVVCSFIPACGKCRYCSTGRQNLCDEGKNAGTGIFADGTFRFHEGDTDFGGLCVLGTFSQYSVVSEYSVVPIPDDIPFEVAALVGCGVPTGWGSAVHAAGVRAGQTVVIYGAGGVGSNAVQGAAYAGAQRVVVVDPVEFKRQMALEHFGATHAFATAEEAHEFVVDATWGRLADHAIITVGILHDEVIHDAINVVGKTGQVTITAVGKGMIQENPGMLIGFQRRVQGAIFGACNPLFDIPRLLSLYKTGHIKLDELVTRTYTLDQINEGYQDMLDGRNIRGVVLIDHDDQGKNA</sequence>
<dbReference type="PROSITE" id="PS00059">
    <property type="entry name" value="ADH_ZINC"/>
    <property type="match status" value="1"/>
</dbReference>
<dbReference type="AlphaFoldDB" id="A0A6H9WNJ8"/>
<evidence type="ECO:0000256" key="5">
    <source>
        <dbReference type="ARBA" id="ARBA00023027"/>
    </source>
</evidence>
<comment type="similarity">
    <text evidence="1 6">Belongs to the zinc-containing alcohol dehydrogenase family.</text>
</comment>
<dbReference type="InterPro" id="IPR036291">
    <property type="entry name" value="NAD(P)-bd_dom_sf"/>
</dbReference>
<dbReference type="Gene3D" id="3.40.50.720">
    <property type="entry name" value="NAD(P)-binding Rossmann-like Domain"/>
    <property type="match status" value="1"/>
</dbReference>
<keyword evidence="4 8" id="KW-0560">Oxidoreductase</keyword>
<dbReference type="CDD" id="cd08279">
    <property type="entry name" value="Zn_ADH_class_III"/>
    <property type="match status" value="1"/>
</dbReference>
<gene>
    <name evidence="8" type="ORF">F8O04_05345</name>
</gene>
<dbReference type="EC" id="1.1.99.36" evidence="8"/>